<accession>A0ABD3K376</accession>
<feature type="region of interest" description="Disordered" evidence="1">
    <location>
        <begin position="1209"/>
        <end position="1261"/>
    </location>
</feature>
<feature type="compositionally biased region" description="Low complexity" evidence="1">
    <location>
        <begin position="906"/>
        <end position="915"/>
    </location>
</feature>
<feature type="compositionally biased region" description="Polar residues" evidence="1">
    <location>
        <begin position="1062"/>
        <end position="1072"/>
    </location>
</feature>
<organism evidence="2 3">
    <name type="scientific">Eucalyptus globulus</name>
    <name type="common">Tasmanian blue gum</name>
    <dbReference type="NCBI Taxonomy" id="34317"/>
    <lineage>
        <taxon>Eukaryota</taxon>
        <taxon>Viridiplantae</taxon>
        <taxon>Streptophyta</taxon>
        <taxon>Embryophyta</taxon>
        <taxon>Tracheophyta</taxon>
        <taxon>Spermatophyta</taxon>
        <taxon>Magnoliopsida</taxon>
        <taxon>eudicotyledons</taxon>
        <taxon>Gunneridae</taxon>
        <taxon>Pentapetalae</taxon>
        <taxon>rosids</taxon>
        <taxon>malvids</taxon>
        <taxon>Myrtales</taxon>
        <taxon>Myrtaceae</taxon>
        <taxon>Myrtoideae</taxon>
        <taxon>Eucalypteae</taxon>
        <taxon>Eucalyptus</taxon>
    </lineage>
</organism>
<feature type="compositionally biased region" description="Polar residues" evidence="1">
    <location>
        <begin position="940"/>
        <end position="960"/>
    </location>
</feature>
<gene>
    <name evidence="2" type="ORF">ACJRO7_023129</name>
</gene>
<comment type="caution">
    <text evidence="2">The sequence shown here is derived from an EMBL/GenBank/DDBJ whole genome shotgun (WGS) entry which is preliminary data.</text>
</comment>
<feature type="compositionally biased region" description="Basic and acidic residues" evidence="1">
    <location>
        <begin position="1077"/>
        <end position="1088"/>
    </location>
</feature>
<feature type="region of interest" description="Disordered" evidence="1">
    <location>
        <begin position="255"/>
        <end position="286"/>
    </location>
</feature>
<name>A0ABD3K376_EUCGL</name>
<dbReference type="Proteomes" id="UP001634007">
    <property type="component" value="Unassembled WGS sequence"/>
</dbReference>
<sequence length="1273" mass="141415">MSMDSRTHLDYVLFQLTPTRTRCDLVIYAGKANEKLASGLLEPFLSHLKSAKDQISKGGYSITLRSDASWFTKATLERFVSFVRTPEVLERFVTLEREISQIQESILSNEAQNIDMAMEGNVSVSEGNFTKSSVSYKSKAKYDGADDAITASEENSKVHLQRVLETRKAVLRKEQAMAYARALVAGFELEHIDNLIYFAEAFGALRLREACINFMNLCKEKNEDRLWMDEIAAMQALSRPDLPYIATSEIILSNEENGPGSIQDGGPSSGKTNGYTDFNVTESSADTRLPTTAQMSFPDGKGQVPMPWHNHISQYMQNFQGPFFPQMHPFPSYLYPGMQVPPSYYQGNKSWPPNEDPSNFSVKDDDRAHKSSSRNKKKHSHENLSEGESSEASDTGSERELDGHHSGKRYPSTDQLPRKGHGKKSSKKVVIRNINYITSERDGRRSDISETSSSNEDDFVSEESLRQQVEKAIGSLHGRNSSASRRRKKRDTMHHLDMNELNDAADGKNKSEEANNSEGERRYESWGAFQNILMESREPAIPGLETQAARIPEEDLASKKSLKGTSFAYELESGSTRRQPVAADSFVITEKDWVAEGTTRFEEFEAGDSVRPVMSTRDIPYEDLIYAERTEESGASFNQSLPESSAVSSIKKIHEEGDWLMGNRQNGAINQQDRMDLKMVEVDSASSFGAELLHTEIKKRDVLIDDSFMIEGRPMVNDPSEHRLMMDINMVPDTINAKNSRPEISQETPCEPDDLFMVLNHDSVAEQAGALWTPELDYGNHSSLAKIIQKHTGNELNDSAENEPSSNFTKNKNAEARSRPINGSLVRNKLDTLPKGRPTPGTRTAASRSKAEKEEESKKRKEELLAQRQKRIAERSANRGSKPIAPKKSSTETKATTPPTQPSKIRSQSTRSQSQETPKSNKPVLRNSTIERLAAARATQEVQTVNSKSSQPIKASSKINKSTPATLPKKPLPPETKKAGLKKPEHLNKKNTLNSSNGQLLPNSNTQQKKETAEARMGSLELAAAETAQPAPADDGFKDIQVENSREKSVSPKDRLDDRNDNGNVESNNLSVPTEPDSAKPSHFKSDYENAESNNLSVPTEPDSAKPSHFRSDYENAESNNLSVPTVADSAKPSHFKSDYENAGSNNLSVPTVADSAKPSHFKTDNGSSYVSSPVPGDDITVPEVTLQPVQSPSIARSLENFTIYTGSEADNSRVSEKTPVSHTPRVHFATTPRINEITPEPVHSRKKWNNDEHSPKAAKGLRKLLFFGRKKA</sequence>
<dbReference type="EMBL" id="JBJKBG010000006">
    <property type="protein sequence ID" value="KAL3733712.1"/>
    <property type="molecule type" value="Genomic_DNA"/>
</dbReference>
<feature type="compositionally biased region" description="Basic and acidic residues" evidence="1">
    <location>
        <begin position="1103"/>
        <end position="1114"/>
    </location>
</feature>
<feature type="compositionally biased region" description="Basic and acidic residues" evidence="1">
    <location>
        <begin position="439"/>
        <end position="448"/>
    </location>
</feature>
<evidence type="ECO:0000256" key="1">
    <source>
        <dbReference type="SAM" id="MobiDB-lite"/>
    </source>
</evidence>
<keyword evidence="3" id="KW-1185">Reference proteome</keyword>
<feature type="compositionally biased region" description="Polar residues" evidence="1">
    <location>
        <begin position="386"/>
        <end position="395"/>
    </location>
</feature>
<feature type="compositionally biased region" description="Polar residues" evidence="1">
    <location>
        <begin position="990"/>
        <end position="1007"/>
    </location>
</feature>
<protein>
    <recommendedName>
        <fullName evidence="4">COP1-interacting protein 7</fullName>
    </recommendedName>
</protein>
<feature type="region of interest" description="Disordered" evidence="1">
    <location>
        <begin position="795"/>
        <end position="1181"/>
    </location>
</feature>
<feature type="compositionally biased region" description="Basic and acidic residues" evidence="1">
    <location>
        <begin position="505"/>
        <end position="522"/>
    </location>
</feature>
<feature type="compositionally biased region" description="Basic residues" evidence="1">
    <location>
        <begin position="370"/>
        <end position="380"/>
    </location>
</feature>
<feature type="compositionally biased region" description="Polar residues" evidence="1">
    <location>
        <begin position="892"/>
        <end position="905"/>
    </location>
</feature>
<feature type="compositionally biased region" description="Basic and acidic residues" evidence="1">
    <location>
        <begin position="849"/>
        <end position="877"/>
    </location>
</feature>
<evidence type="ECO:0000313" key="3">
    <source>
        <dbReference type="Proteomes" id="UP001634007"/>
    </source>
</evidence>
<proteinExistence type="predicted"/>
<feature type="compositionally biased region" description="Polar residues" evidence="1">
    <location>
        <begin position="269"/>
        <end position="286"/>
    </location>
</feature>
<feature type="region of interest" description="Disordered" evidence="1">
    <location>
        <begin position="346"/>
        <end position="522"/>
    </location>
</feature>
<feature type="compositionally biased region" description="Basic and acidic residues" evidence="1">
    <location>
        <begin position="396"/>
        <end position="405"/>
    </location>
</feature>
<evidence type="ECO:0008006" key="4">
    <source>
        <dbReference type="Google" id="ProtNLM"/>
    </source>
</evidence>
<feature type="compositionally biased region" description="Polar residues" evidence="1">
    <location>
        <begin position="916"/>
        <end position="930"/>
    </location>
</feature>
<dbReference type="AlphaFoldDB" id="A0ABD3K376"/>
<dbReference type="PANTHER" id="PTHR31008:SF4">
    <property type="entry name" value="COP1-INTERACTING PROTEIN 7"/>
    <property type="match status" value="1"/>
</dbReference>
<feature type="compositionally biased region" description="Basic and acidic residues" evidence="1">
    <location>
        <begin position="1035"/>
        <end position="1061"/>
    </location>
</feature>
<feature type="compositionally biased region" description="Basic and acidic residues" evidence="1">
    <location>
        <begin position="975"/>
        <end position="988"/>
    </location>
</feature>
<feature type="compositionally biased region" description="Polar residues" evidence="1">
    <location>
        <begin position="795"/>
        <end position="811"/>
    </location>
</feature>
<dbReference type="PANTHER" id="PTHR31008">
    <property type="entry name" value="COP1-INTERACTING PROTEIN-RELATED"/>
    <property type="match status" value="1"/>
</dbReference>
<reference evidence="2 3" key="1">
    <citation type="submission" date="2024-11" db="EMBL/GenBank/DDBJ databases">
        <title>Chromosome-level genome assembly of Eucalyptus globulus Labill. provides insights into its genome evolution.</title>
        <authorList>
            <person name="Li X."/>
        </authorList>
    </citation>
    <scope>NUCLEOTIDE SEQUENCE [LARGE SCALE GENOMIC DNA]</scope>
    <source>
        <strain evidence="2">CL2024</strain>
        <tissue evidence="2">Fresh tender leaves</tissue>
    </source>
</reference>
<evidence type="ECO:0000313" key="2">
    <source>
        <dbReference type="EMBL" id="KAL3733712.1"/>
    </source>
</evidence>
<feature type="compositionally biased region" description="Polar residues" evidence="1">
    <location>
        <begin position="346"/>
        <end position="361"/>
    </location>
</feature>
<feature type="compositionally biased region" description="Basic residues" evidence="1">
    <location>
        <begin position="418"/>
        <end position="430"/>
    </location>
</feature>
<feature type="compositionally biased region" description="Low complexity" evidence="1">
    <location>
        <begin position="1020"/>
        <end position="1033"/>
    </location>
</feature>